<proteinExistence type="predicted"/>
<accession>A0A9P4GFF5</accession>
<organism evidence="1 2">
    <name type="scientific">Cucurbitaria berberidis CBS 394.84</name>
    <dbReference type="NCBI Taxonomy" id="1168544"/>
    <lineage>
        <taxon>Eukaryota</taxon>
        <taxon>Fungi</taxon>
        <taxon>Dikarya</taxon>
        <taxon>Ascomycota</taxon>
        <taxon>Pezizomycotina</taxon>
        <taxon>Dothideomycetes</taxon>
        <taxon>Pleosporomycetidae</taxon>
        <taxon>Pleosporales</taxon>
        <taxon>Pleosporineae</taxon>
        <taxon>Cucurbitariaceae</taxon>
        <taxon>Cucurbitaria</taxon>
    </lineage>
</organism>
<dbReference type="GeneID" id="63848200"/>
<evidence type="ECO:0008006" key="3">
    <source>
        <dbReference type="Google" id="ProtNLM"/>
    </source>
</evidence>
<sequence length="256" mass="28977">MAALSPESEPRARFGTHRASMPLEALPPELWHLIIMFLDDHCFVWSVLRQVSPFLTSVTEDVFARYILRTCSLRFAGETLRKLLPYELQTPDPVHGNGSSLTATSNTYWAIFTSLNSSPTIRFQPVAFIPANTKARVVLKLSDLATQSELVPVSQEQATTTTTTTHSSHCLAHHFFRPGANADVRRGRLINEPHFVRFNNQLKSIRIPSLTIDIDAQEISLDWRQLCKAFLHDEFRCRFETNSLGSWSLSLGRNNP</sequence>
<dbReference type="RefSeq" id="XP_040787138.1">
    <property type="nucleotide sequence ID" value="XM_040930948.1"/>
</dbReference>
<keyword evidence="2" id="KW-1185">Reference proteome</keyword>
<dbReference type="AlphaFoldDB" id="A0A9P4GFF5"/>
<protein>
    <recommendedName>
        <fullName evidence="3">F-box domain-containing protein</fullName>
    </recommendedName>
</protein>
<dbReference type="EMBL" id="ML976616">
    <property type="protein sequence ID" value="KAF1844575.1"/>
    <property type="molecule type" value="Genomic_DNA"/>
</dbReference>
<evidence type="ECO:0000313" key="2">
    <source>
        <dbReference type="Proteomes" id="UP000800039"/>
    </source>
</evidence>
<evidence type="ECO:0000313" key="1">
    <source>
        <dbReference type="EMBL" id="KAF1844575.1"/>
    </source>
</evidence>
<dbReference type="Proteomes" id="UP000800039">
    <property type="component" value="Unassembled WGS sequence"/>
</dbReference>
<gene>
    <name evidence="1" type="ORF">K460DRAFT_335427</name>
</gene>
<comment type="caution">
    <text evidence="1">The sequence shown here is derived from an EMBL/GenBank/DDBJ whole genome shotgun (WGS) entry which is preliminary data.</text>
</comment>
<reference evidence="1" key="1">
    <citation type="submission" date="2020-01" db="EMBL/GenBank/DDBJ databases">
        <authorList>
            <consortium name="DOE Joint Genome Institute"/>
            <person name="Haridas S."/>
            <person name="Albert R."/>
            <person name="Binder M."/>
            <person name="Bloem J."/>
            <person name="Labutti K."/>
            <person name="Salamov A."/>
            <person name="Andreopoulos B."/>
            <person name="Baker S.E."/>
            <person name="Barry K."/>
            <person name="Bills G."/>
            <person name="Bluhm B.H."/>
            <person name="Cannon C."/>
            <person name="Castanera R."/>
            <person name="Culley D.E."/>
            <person name="Daum C."/>
            <person name="Ezra D."/>
            <person name="Gonzalez J.B."/>
            <person name="Henrissat B."/>
            <person name="Kuo A."/>
            <person name="Liang C."/>
            <person name="Lipzen A."/>
            <person name="Lutzoni F."/>
            <person name="Magnuson J."/>
            <person name="Mondo S."/>
            <person name="Nolan M."/>
            <person name="Ohm R."/>
            <person name="Pangilinan J."/>
            <person name="Park H.-J."/>
            <person name="Ramirez L."/>
            <person name="Alfaro M."/>
            <person name="Sun H."/>
            <person name="Tritt A."/>
            <person name="Yoshinaga Y."/>
            <person name="Zwiers L.-H."/>
            <person name="Turgeon B.G."/>
            <person name="Goodwin S.B."/>
            <person name="Spatafora J.W."/>
            <person name="Crous P.W."/>
            <person name="Grigoriev I.V."/>
        </authorList>
    </citation>
    <scope>NUCLEOTIDE SEQUENCE</scope>
    <source>
        <strain evidence="1">CBS 394.84</strain>
    </source>
</reference>
<dbReference type="OrthoDB" id="3794788at2759"/>
<name>A0A9P4GFF5_9PLEO</name>